<feature type="transmembrane region" description="Helical" evidence="8">
    <location>
        <begin position="63"/>
        <end position="84"/>
    </location>
</feature>
<accession>A0A543J4C0</accession>
<evidence type="ECO:0000256" key="3">
    <source>
        <dbReference type="ARBA" id="ARBA00022692"/>
    </source>
</evidence>
<evidence type="ECO:0000313" key="11">
    <source>
        <dbReference type="Proteomes" id="UP000319213"/>
    </source>
</evidence>
<feature type="domain" description="Pycsar effector protein" evidence="9">
    <location>
        <begin position="12"/>
        <end position="161"/>
    </location>
</feature>
<proteinExistence type="predicted"/>
<dbReference type="InterPro" id="IPR043760">
    <property type="entry name" value="PycTM_dom"/>
</dbReference>
<keyword evidence="7 8" id="KW-0472">Membrane</keyword>
<dbReference type="Proteomes" id="UP000319213">
    <property type="component" value="Unassembled WGS sequence"/>
</dbReference>
<dbReference type="Pfam" id="PF18967">
    <property type="entry name" value="PycTM"/>
    <property type="match status" value="1"/>
</dbReference>
<dbReference type="RefSeq" id="WP_142261375.1">
    <property type="nucleotide sequence ID" value="NZ_BMPV01000002.1"/>
</dbReference>
<protein>
    <recommendedName>
        <fullName evidence="9">Pycsar effector protein domain-containing protein</fullName>
    </recommendedName>
</protein>
<dbReference type="OrthoDB" id="4269758at2"/>
<dbReference type="EMBL" id="VFPQ01000001">
    <property type="protein sequence ID" value="TQM77680.1"/>
    <property type="molecule type" value="Genomic_DNA"/>
</dbReference>
<feature type="transmembrane region" description="Helical" evidence="8">
    <location>
        <begin position="30"/>
        <end position="51"/>
    </location>
</feature>
<feature type="transmembrane region" description="Helical" evidence="8">
    <location>
        <begin position="143"/>
        <end position="164"/>
    </location>
</feature>
<organism evidence="10 11">
    <name type="scientific">Thermopolyspora flexuosa</name>
    <dbReference type="NCBI Taxonomy" id="103836"/>
    <lineage>
        <taxon>Bacteria</taxon>
        <taxon>Bacillati</taxon>
        <taxon>Actinomycetota</taxon>
        <taxon>Actinomycetes</taxon>
        <taxon>Streptosporangiales</taxon>
        <taxon>Streptosporangiaceae</taxon>
        <taxon>Thermopolyspora</taxon>
    </lineage>
</organism>
<evidence type="ECO:0000256" key="6">
    <source>
        <dbReference type="ARBA" id="ARBA00023118"/>
    </source>
</evidence>
<name>A0A543J4C0_9ACTN</name>
<evidence type="ECO:0000256" key="5">
    <source>
        <dbReference type="ARBA" id="ARBA00022989"/>
    </source>
</evidence>
<keyword evidence="11" id="KW-1185">Reference proteome</keyword>
<dbReference type="AlphaFoldDB" id="A0A543J4C0"/>
<reference evidence="10 11" key="1">
    <citation type="submission" date="2019-06" db="EMBL/GenBank/DDBJ databases">
        <title>Sequencing the genomes of 1000 actinobacteria strains.</title>
        <authorList>
            <person name="Klenk H.-P."/>
        </authorList>
    </citation>
    <scope>NUCLEOTIDE SEQUENCE [LARGE SCALE GENOMIC DNA]</scope>
    <source>
        <strain evidence="10 11">DSM 43186</strain>
    </source>
</reference>
<comment type="caution">
    <text evidence="10">The sequence shown here is derived from an EMBL/GenBank/DDBJ whole genome shotgun (WGS) entry which is preliminary data.</text>
</comment>
<keyword evidence="2" id="KW-1003">Cell membrane</keyword>
<keyword evidence="3 8" id="KW-0812">Transmembrane</keyword>
<comment type="subcellular location">
    <subcellularLocation>
        <location evidence="1">Cell membrane</location>
    </subcellularLocation>
</comment>
<dbReference type="GO" id="GO:0051607">
    <property type="term" value="P:defense response to virus"/>
    <property type="evidence" value="ECO:0007669"/>
    <property type="project" value="UniProtKB-KW"/>
</dbReference>
<evidence type="ECO:0000259" key="9">
    <source>
        <dbReference type="Pfam" id="PF18967"/>
    </source>
</evidence>
<evidence type="ECO:0000256" key="8">
    <source>
        <dbReference type="SAM" id="Phobius"/>
    </source>
</evidence>
<keyword evidence="6" id="KW-0051">Antiviral defense</keyword>
<dbReference type="GO" id="GO:0000166">
    <property type="term" value="F:nucleotide binding"/>
    <property type="evidence" value="ECO:0007669"/>
    <property type="project" value="UniProtKB-KW"/>
</dbReference>
<dbReference type="GO" id="GO:0005886">
    <property type="term" value="C:plasma membrane"/>
    <property type="evidence" value="ECO:0007669"/>
    <property type="project" value="UniProtKB-SubCell"/>
</dbReference>
<keyword evidence="4" id="KW-0547">Nucleotide-binding</keyword>
<gene>
    <name evidence="10" type="ORF">FHX40_4451</name>
</gene>
<evidence type="ECO:0000313" key="10">
    <source>
        <dbReference type="EMBL" id="TQM77680.1"/>
    </source>
</evidence>
<sequence length="165" mass="17645">MTDPTEQAAAYARHLLGEIRAEVSRADTKASIMLGATAVAVGAALGGLFAGDWRPHYLGDGQWLWWCGAALTCTAIVMFLAAVYPRLGHGRAGELIRFYGDAVRQSSPYALVAALERSSRTELEALAQQIAVLSRLVRTKYRLIQAGVWTLAVATAALVASPFLA</sequence>
<evidence type="ECO:0000256" key="4">
    <source>
        <dbReference type="ARBA" id="ARBA00022741"/>
    </source>
</evidence>
<evidence type="ECO:0000256" key="1">
    <source>
        <dbReference type="ARBA" id="ARBA00004236"/>
    </source>
</evidence>
<evidence type="ECO:0000256" key="2">
    <source>
        <dbReference type="ARBA" id="ARBA00022475"/>
    </source>
</evidence>
<keyword evidence="5 8" id="KW-1133">Transmembrane helix</keyword>
<evidence type="ECO:0000256" key="7">
    <source>
        <dbReference type="ARBA" id="ARBA00023136"/>
    </source>
</evidence>